<feature type="region of interest" description="Disordered" evidence="2">
    <location>
        <begin position="1"/>
        <end position="36"/>
    </location>
</feature>
<feature type="coiled-coil region" evidence="1">
    <location>
        <begin position="70"/>
        <end position="97"/>
    </location>
</feature>
<sequence length="274" mass="31098">MSYERVNIERHIAEQRRRSPDSPVRSPIDPSKTLSEELVPNQALKALIKDFEPTMHNQIKGVALMRQDSHLRHLTEKADLEARLHALENRISDRRARAHRDLHPSPDQQGLASHHGESGEPTAEPIPSPHPNPHPTRSPIARRGRSWPVKEESDSAEAARITEPDMRMAIASVVQVVRSTPPQPTPAAEAASQSGSHQPAELEDKLRKAQGRIRELEERVRNLEQPMGARREWWELPWAGGCRPASGERMGDEHEGKEMHRLKLWPLCISRRKD</sequence>
<reference evidence="3" key="1">
    <citation type="submission" date="2021-01" db="EMBL/GenBank/DDBJ databases">
        <authorList>
            <person name="Corre E."/>
            <person name="Pelletier E."/>
            <person name="Niang G."/>
            <person name="Scheremetjew M."/>
            <person name="Finn R."/>
            <person name="Kale V."/>
            <person name="Holt S."/>
            <person name="Cochrane G."/>
            <person name="Meng A."/>
            <person name="Brown T."/>
            <person name="Cohen L."/>
        </authorList>
    </citation>
    <scope>NUCLEOTIDE SEQUENCE</scope>
    <source>
        <strain evidence="3">UTEX LB 985</strain>
    </source>
</reference>
<protein>
    <submittedName>
        <fullName evidence="3">Uncharacterized protein</fullName>
    </submittedName>
</protein>
<accession>A0A7S2IU30</accession>
<feature type="region of interest" description="Disordered" evidence="2">
    <location>
        <begin position="100"/>
        <end position="164"/>
    </location>
</feature>
<feature type="compositionally biased region" description="Pro residues" evidence="2">
    <location>
        <begin position="124"/>
        <end position="136"/>
    </location>
</feature>
<dbReference type="EMBL" id="HBGU01067475">
    <property type="protein sequence ID" value="CAD9527615.1"/>
    <property type="molecule type" value="Transcribed_RNA"/>
</dbReference>
<feature type="compositionally biased region" description="Low complexity" evidence="2">
    <location>
        <begin position="21"/>
        <end position="31"/>
    </location>
</feature>
<organism evidence="3">
    <name type="scientific">Haptolina brevifila</name>
    <dbReference type="NCBI Taxonomy" id="156173"/>
    <lineage>
        <taxon>Eukaryota</taxon>
        <taxon>Haptista</taxon>
        <taxon>Haptophyta</taxon>
        <taxon>Prymnesiophyceae</taxon>
        <taxon>Prymnesiales</taxon>
        <taxon>Prymnesiaceae</taxon>
        <taxon>Haptolina</taxon>
    </lineage>
</organism>
<dbReference type="AlphaFoldDB" id="A0A7S2IU30"/>
<feature type="region of interest" description="Disordered" evidence="2">
    <location>
        <begin position="179"/>
        <end position="205"/>
    </location>
</feature>
<proteinExistence type="predicted"/>
<name>A0A7S2IU30_9EUKA</name>
<evidence type="ECO:0000256" key="2">
    <source>
        <dbReference type="SAM" id="MobiDB-lite"/>
    </source>
</evidence>
<evidence type="ECO:0000313" key="3">
    <source>
        <dbReference type="EMBL" id="CAD9527615.1"/>
    </source>
</evidence>
<feature type="compositionally biased region" description="Basic and acidic residues" evidence="2">
    <location>
        <begin position="1"/>
        <end position="20"/>
    </location>
</feature>
<gene>
    <name evidence="3" type="ORF">CBRE1094_LOCUS36784</name>
</gene>
<keyword evidence="1" id="KW-0175">Coiled coil</keyword>
<evidence type="ECO:0000256" key="1">
    <source>
        <dbReference type="SAM" id="Coils"/>
    </source>
</evidence>